<evidence type="ECO:0000256" key="1">
    <source>
        <dbReference type="ARBA" id="ARBA00006987"/>
    </source>
</evidence>
<evidence type="ECO:0000256" key="2">
    <source>
        <dbReference type="SAM" id="SignalP"/>
    </source>
</evidence>
<comment type="similarity">
    <text evidence="1">Belongs to the UPF0065 (bug) family.</text>
</comment>
<dbReference type="Gene3D" id="3.40.190.150">
    <property type="entry name" value="Bordetella uptake gene, domain 1"/>
    <property type="match status" value="1"/>
</dbReference>
<dbReference type="Proteomes" id="UP000253772">
    <property type="component" value="Chromosome c2"/>
</dbReference>
<dbReference type="PIRSF" id="PIRSF017082">
    <property type="entry name" value="YflP"/>
    <property type="match status" value="1"/>
</dbReference>
<gene>
    <name evidence="3" type="ORF">DDF84_020110</name>
</gene>
<feature type="chain" id="PRO_5019789303" evidence="2">
    <location>
        <begin position="25"/>
        <end position="328"/>
    </location>
</feature>
<dbReference type="CDD" id="cd13578">
    <property type="entry name" value="PBP2_Bug27"/>
    <property type="match status" value="1"/>
</dbReference>
<dbReference type="EMBL" id="CP037901">
    <property type="protein sequence ID" value="QBP12085.1"/>
    <property type="molecule type" value="Genomic_DNA"/>
</dbReference>
<name>A0A482ISL5_9BURK</name>
<organism evidence="3 4">
    <name type="scientific">Cupriavidus metallidurans</name>
    <dbReference type="NCBI Taxonomy" id="119219"/>
    <lineage>
        <taxon>Bacteria</taxon>
        <taxon>Pseudomonadati</taxon>
        <taxon>Pseudomonadota</taxon>
        <taxon>Betaproteobacteria</taxon>
        <taxon>Burkholderiales</taxon>
        <taxon>Burkholderiaceae</taxon>
        <taxon>Cupriavidus</taxon>
    </lineage>
</organism>
<reference evidence="3 4" key="1">
    <citation type="submission" date="2019-03" db="EMBL/GenBank/DDBJ databases">
        <title>Comparative insights into the high quality Complete genome sequence of highly metal resistant Cupriavidus metallidurans strain BS1 isolated from a gold-copper mine.</title>
        <authorList>
            <person name="Mazhar H.S."/>
            <person name="Rensing C."/>
        </authorList>
    </citation>
    <scope>NUCLEOTIDE SEQUENCE [LARGE SCALE GENOMIC DNA]</scope>
    <source>
        <strain evidence="3 4">BS1</strain>
    </source>
</reference>
<dbReference type="Gene3D" id="3.40.190.10">
    <property type="entry name" value="Periplasmic binding protein-like II"/>
    <property type="match status" value="1"/>
</dbReference>
<feature type="signal peptide" evidence="2">
    <location>
        <begin position="1"/>
        <end position="24"/>
    </location>
</feature>
<dbReference type="Pfam" id="PF03401">
    <property type="entry name" value="TctC"/>
    <property type="match status" value="1"/>
</dbReference>
<evidence type="ECO:0000313" key="3">
    <source>
        <dbReference type="EMBL" id="QBP12085.1"/>
    </source>
</evidence>
<protein>
    <submittedName>
        <fullName evidence="3">Tripartite tricarboxylate transporter substrate binding protein</fullName>
    </submittedName>
</protein>
<dbReference type="InterPro" id="IPR042100">
    <property type="entry name" value="Bug_dom1"/>
</dbReference>
<dbReference type="RefSeq" id="WP_017513803.1">
    <property type="nucleotide sequence ID" value="NZ_CP037901.1"/>
</dbReference>
<proteinExistence type="inferred from homology"/>
<dbReference type="SUPFAM" id="SSF53850">
    <property type="entry name" value="Periplasmic binding protein-like II"/>
    <property type="match status" value="1"/>
</dbReference>
<dbReference type="PANTHER" id="PTHR42928">
    <property type="entry name" value="TRICARBOXYLATE-BINDING PROTEIN"/>
    <property type="match status" value="1"/>
</dbReference>
<dbReference type="AlphaFoldDB" id="A0A482ISL5"/>
<evidence type="ECO:0000313" key="4">
    <source>
        <dbReference type="Proteomes" id="UP000253772"/>
    </source>
</evidence>
<dbReference type="OrthoDB" id="8678477at2"/>
<dbReference type="InterPro" id="IPR005064">
    <property type="entry name" value="BUG"/>
</dbReference>
<sequence>MKIAKASKICIAAALLVPMTLAWAQGPAAYPTKPIRLIVGFPPGGGADAVARIVAERMSRDLGQSIIIDNKPGAGTTIAAEAAARAEPDGYTVFMGSANLFGADKVLYKTIRYDGQKDFTPISRWTIAPMVLAVNNDIGVKSVQELIAKAKQNPGKYFYASSGSGGAPHMAGVYFNKLGGTRMEHVPFKGGAPAVTAVIAGDAQMIFATPPSVLPMVETGKLKALAVTSEKRSPLLPNLPTVSESSVKGYDFTFWFGLFGPANLPPDVVRKLFAASQKALSDPEVVQKLAAQGNQALPSASPDEFRKWALAEGAKSKQLIEQSGAHLD</sequence>
<dbReference type="PANTHER" id="PTHR42928:SF5">
    <property type="entry name" value="BLR1237 PROTEIN"/>
    <property type="match status" value="1"/>
</dbReference>
<keyword evidence="2" id="KW-0732">Signal</keyword>
<accession>A0A482ISL5</accession>